<dbReference type="OrthoDB" id="3437960at2759"/>
<dbReference type="Gene3D" id="3.30.160.60">
    <property type="entry name" value="Classic Zinc Finger"/>
    <property type="match status" value="1"/>
</dbReference>
<dbReference type="SUPFAM" id="SSF57667">
    <property type="entry name" value="beta-beta-alpha zinc fingers"/>
    <property type="match status" value="1"/>
</dbReference>
<evidence type="ECO:0000256" key="1">
    <source>
        <dbReference type="PROSITE-ProRule" id="PRU00042"/>
    </source>
</evidence>
<feature type="compositionally biased region" description="Polar residues" evidence="2">
    <location>
        <begin position="346"/>
        <end position="357"/>
    </location>
</feature>
<dbReference type="AlphaFoldDB" id="A0A550CI99"/>
<feature type="compositionally biased region" description="Polar residues" evidence="2">
    <location>
        <begin position="69"/>
        <end position="91"/>
    </location>
</feature>
<dbReference type="SMART" id="SM00355">
    <property type="entry name" value="ZnF_C2H2"/>
    <property type="match status" value="2"/>
</dbReference>
<keyword evidence="5" id="KW-1185">Reference proteome</keyword>
<sequence length="445" mass="47407">MDAYAHSASPSNQNLSINIRTATPPCSDTQIAWYAPAQPAPLSPITDGGSSSSEGPTYSPVDSLAPTMPTVSFAPTPNYLSPPSRQPTTSGRRNRSVSDPPPCSPQDTYPSLSPMGRARASTVTTRIPFPQPHLPVPDMMPSVGNVPYTPAPYVHLQPPSYQSMHQQPGAMPYGNLGGLYYPVEQDTMTHYSGSSAMASRTGLTPATYGMMPRNDAIAPGFDAYPYPNIAAPAPLPSWNTAALPSLAAPHVSLAGSPANEHDADAVAQTATWLSNFDLSSRSSSASSLRQPAGGAHGYIQPATYAGSTPPSSRLGRPHELASYAGVAPSSSSLPGRPQEHLPYTGGASSSSALTRPSGSRGGRRQIGTEAMTRKSDERRKQDARFHCTQPGCLKSFTRSHNLRNHLRSHEQKKAFPCSMCPLRFNNPGVRDYHKRRCRGSGSEVE</sequence>
<evidence type="ECO:0000259" key="3">
    <source>
        <dbReference type="PROSITE" id="PS50157"/>
    </source>
</evidence>
<proteinExistence type="predicted"/>
<feature type="compositionally biased region" description="Polar residues" evidence="2">
    <location>
        <begin position="8"/>
        <end position="22"/>
    </location>
</feature>
<evidence type="ECO:0000313" key="5">
    <source>
        <dbReference type="Proteomes" id="UP000320762"/>
    </source>
</evidence>
<dbReference type="STRING" id="97359.A0A550CI99"/>
<evidence type="ECO:0000256" key="2">
    <source>
        <dbReference type="SAM" id="MobiDB-lite"/>
    </source>
</evidence>
<name>A0A550CI99_9AGAR</name>
<feature type="compositionally biased region" description="Basic and acidic residues" evidence="2">
    <location>
        <begin position="371"/>
        <end position="383"/>
    </location>
</feature>
<evidence type="ECO:0000313" key="4">
    <source>
        <dbReference type="EMBL" id="TRM64519.1"/>
    </source>
</evidence>
<gene>
    <name evidence="4" type="ORF">BD626DRAFT_254017</name>
</gene>
<dbReference type="InterPro" id="IPR036236">
    <property type="entry name" value="Znf_C2H2_sf"/>
</dbReference>
<dbReference type="InterPro" id="IPR013087">
    <property type="entry name" value="Znf_C2H2_type"/>
</dbReference>
<keyword evidence="1" id="KW-0479">Metal-binding</keyword>
<accession>A0A550CI99</accession>
<protein>
    <recommendedName>
        <fullName evidence="3">C2H2-type domain-containing protein</fullName>
    </recommendedName>
</protein>
<feature type="region of interest" description="Disordered" evidence="2">
    <location>
        <begin position="35"/>
        <end position="121"/>
    </location>
</feature>
<keyword evidence="1" id="KW-0863">Zinc-finger</keyword>
<dbReference type="PROSITE" id="PS50157">
    <property type="entry name" value="ZINC_FINGER_C2H2_2"/>
    <property type="match status" value="1"/>
</dbReference>
<dbReference type="EMBL" id="VDMD01000007">
    <property type="protein sequence ID" value="TRM64519.1"/>
    <property type="molecule type" value="Genomic_DNA"/>
</dbReference>
<reference evidence="4 5" key="1">
    <citation type="journal article" date="2019" name="New Phytol.">
        <title>Comparative genomics reveals unique wood-decay strategies and fruiting body development in the Schizophyllaceae.</title>
        <authorList>
            <person name="Almasi E."/>
            <person name="Sahu N."/>
            <person name="Krizsan K."/>
            <person name="Balint B."/>
            <person name="Kovacs G.M."/>
            <person name="Kiss B."/>
            <person name="Cseklye J."/>
            <person name="Drula E."/>
            <person name="Henrissat B."/>
            <person name="Nagy I."/>
            <person name="Chovatia M."/>
            <person name="Adam C."/>
            <person name="LaButti K."/>
            <person name="Lipzen A."/>
            <person name="Riley R."/>
            <person name="Grigoriev I.V."/>
            <person name="Nagy L.G."/>
        </authorList>
    </citation>
    <scope>NUCLEOTIDE SEQUENCE [LARGE SCALE GENOMIC DNA]</scope>
    <source>
        <strain evidence="4 5">NL-1724</strain>
    </source>
</reference>
<feature type="region of interest" description="Disordered" evidence="2">
    <location>
        <begin position="281"/>
        <end position="383"/>
    </location>
</feature>
<dbReference type="PROSITE" id="PS00028">
    <property type="entry name" value="ZINC_FINGER_C2H2_1"/>
    <property type="match status" value="1"/>
</dbReference>
<organism evidence="4 5">
    <name type="scientific">Schizophyllum amplum</name>
    <dbReference type="NCBI Taxonomy" id="97359"/>
    <lineage>
        <taxon>Eukaryota</taxon>
        <taxon>Fungi</taxon>
        <taxon>Dikarya</taxon>
        <taxon>Basidiomycota</taxon>
        <taxon>Agaricomycotina</taxon>
        <taxon>Agaricomycetes</taxon>
        <taxon>Agaricomycetidae</taxon>
        <taxon>Agaricales</taxon>
        <taxon>Schizophyllaceae</taxon>
        <taxon>Schizophyllum</taxon>
    </lineage>
</organism>
<feature type="domain" description="C2H2-type" evidence="3">
    <location>
        <begin position="385"/>
        <end position="414"/>
    </location>
</feature>
<comment type="caution">
    <text evidence="4">The sequence shown here is derived from an EMBL/GenBank/DDBJ whole genome shotgun (WGS) entry which is preliminary data.</text>
</comment>
<feature type="region of interest" description="Disordered" evidence="2">
    <location>
        <begin position="1"/>
        <end position="22"/>
    </location>
</feature>
<dbReference type="GO" id="GO:0008270">
    <property type="term" value="F:zinc ion binding"/>
    <property type="evidence" value="ECO:0007669"/>
    <property type="project" value="UniProtKB-KW"/>
</dbReference>
<keyword evidence="1" id="KW-0862">Zinc</keyword>
<dbReference type="Proteomes" id="UP000320762">
    <property type="component" value="Unassembled WGS sequence"/>
</dbReference>